<feature type="compositionally biased region" description="Polar residues" evidence="2">
    <location>
        <begin position="682"/>
        <end position="697"/>
    </location>
</feature>
<dbReference type="OrthoDB" id="5428925at2759"/>
<name>A0A3N4KA73_9PEZI</name>
<dbReference type="AlphaFoldDB" id="A0A3N4KA73"/>
<feature type="coiled-coil region" evidence="1">
    <location>
        <begin position="530"/>
        <end position="557"/>
    </location>
</feature>
<proteinExistence type="predicted"/>
<feature type="region of interest" description="Disordered" evidence="2">
    <location>
        <begin position="101"/>
        <end position="157"/>
    </location>
</feature>
<feature type="compositionally biased region" description="Polar residues" evidence="2">
    <location>
        <begin position="30"/>
        <end position="65"/>
    </location>
</feature>
<keyword evidence="4" id="KW-1185">Reference proteome</keyword>
<feature type="region of interest" description="Disordered" evidence="2">
    <location>
        <begin position="263"/>
        <end position="363"/>
    </location>
</feature>
<feature type="region of interest" description="Disordered" evidence="2">
    <location>
        <begin position="439"/>
        <end position="517"/>
    </location>
</feature>
<accession>A0A3N4KA73</accession>
<dbReference type="Proteomes" id="UP000277580">
    <property type="component" value="Unassembled WGS sequence"/>
</dbReference>
<dbReference type="InParanoid" id="A0A3N4KA73"/>
<feature type="compositionally biased region" description="Gly residues" evidence="2">
    <location>
        <begin position="304"/>
        <end position="313"/>
    </location>
</feature>
<reference evidence="3 4" key="1">
    <citation type="journal article" date="2018" name="Nat. Ecol. Evol.">
        <title>Pezizomycetes genomes reveal the molecular basis of ectomycorrhizal truffle lifestyle.</title>
        <authorList>
            <person name="Murat C."/>
            <person name="Payen T."/>
            <person name="Noel B."/>
            <person name="Kuo A."/>
            <person name="Morin E."/>
            <person name="Chen J."/>
            <person name="Kohler A."/>
            <person name="Krizsan K."/>
            <person name="Balestrini R."/>
            <person name="Da Silva C."/>
            <person name="Montanini B."/>
            <person name="Hainaut M."/>
            <person name="Levati E."/>
            <person name="Barry K.W."/>
            <person name="Belfiori B."/>
            <person name="Cichocki N."/>
            <person name="Clum A."/>
            <person name="Dockter R.B."/>
            <person name="Fauchery L."/>
            <person name="Guy J."/>
            <person name="Iotti M."/>
            <person name="Le Tacon F."/>
            <person name="Lindquist E.A."/>
            <person name="Lipzen A."/>
            <person name="Malagnac F."/>
            <person name="Mello A."/>
            <person name="Molinier V."/>
            <person name="Miyauchi S."/>
            <person name="Poulain J."/>
            <person name="Riccioni C."/>
            <person name="Rubini A."/>
            <person name="Sitrit Y."/>
            <person name="Splivallo R."/>
            <person name="Traeger S."/>
            <person name="Wang M."/>
            <person name="Zifcakova L."/>
            <person name="Wipf D."/>
            <person name="Zambonelli A."/>
            <person name="Paolocci F."/>
            <person name="Nowrousian M."/>
            <person name="Ottonello S."/>
            <person name="Baldrian P."/>
            <person name="Spatafora J.W."/>
            <person name="Henrissat B."/>
            <person name="Nagy L.G."/>
            <person name="Aury J.M."/>
            <person name="Wincker P."/>
            <person name="Grigoriev I.V."/>
            <person name="Bonfante P."/>
            <person name="Martin F.M."/>
        </authorList>
    </citation>
    <scope>NUCLEOTIDE SEQUENCE [LARGE SCALE GENOMIC DNA]</scope>
    <source>
        <strain evidence="3 4">CCBAS932</strain>
    </source>
</reference>
<sequence>MVPTSSAAPMGHRRISSFRTSTFNFFKGNSKGSLHSSGSIRRNEITISNPLPYTEENVSPTTASPPSRADTEPTISHRHKFPAVFEIGPSRAVQGINTRGTTSIVGEESDTGEGSITVGMDLRDLSPSRQTQTDTESCTDDKKAASPSSRSKTKGAKLKMALSLLRRRSNNNLRRAFADPVEERYESTDEREPFIEPLMDPDFIDRSNAGSRLSSAPSTVRPQQKSSGFKFAFTARNHNRQVLTKQPPADTRRPRRATVASVVFDPSMSRDPERPRTSVWSTSPRPGSSQSVIPKEEGFMNGDGTPGTPGGGLFPRPASLQRNWSDGPRHHRDASGVSNADSCGGDAPRPASQAPDRGRPVSFAGMLNGYSSMKITEAVSLETRVKELEKEVETLKEFITQNGAIPLRRNFSTVPGSLSDPNCLDVPSFLRSLSISSAGSSDKVDSSEFPSTPKNLNAPPRPEGSLKARASAQKREETLKALEGNREDTRNKRDTSSTIRAPKSTDRSPSPVAPTPTVSIAQYTGLLSLVKREQRARRKAEAQISNLQEQMALVLHRQLLSSSPTDTVHSSNRLRSGFGSIRRKTSSEVPTPDLTPPRTSPTNYHAIPGNLFTGFDSEAGIDESDYENDDESLFIGVDADDNEIWETPAEDRESMIGDDSDSDRIFRETMSAFPSPGGQGNGDTQRTMSLSQLTHKSSLARDR</sequence>
<feature type="region of interest" description="Disordered" evidence="2">
    <location>
        <begin position="29"/>
        <end position="75"/>
    </location>
</feature>
<dbReference type="EMBL" id="ML119184">
    <property type="protein sequence ID" value="RPB07400.1"/>
    <property type="molecule type" value="Genomic_DNA"/>
</dbReference>
<protein>
    <submittedName>
        <fullName evidence="3">Uncharacterized protein</fullName>
    </submittedName>
</protein>
<dbReference type="STRING" id="1392247.A0A3N4KA73"/>
<keyword evidence="1" id="KW-0175">Coiled coil</keyword>
<evidence type="ECO:0000256" key="1">
    <source>
        <dbReference type="SAM" id="Coils"/>
    </source>
</evidence>
<feature type="region of interest" description="Disordered" evidence="2">
    <location>
        <begin position="671"/>
        <end position="703"/>
    </location>
</feature>
<feature type="compositionally biased region" description="Polar residues" evidence="2">
    <location>
        <begin position="278"/>
        <end position="292"/>
    </location>
</feature>
<evidence type="ECO:0000313" key="3">
    <source>
        <dbReference type="EMBL" id="RPB07400.1"/>
    </source>
</evidence>
<gene>
    <name evidence="3" type="ORF">P167DRAFT_579284</name>
</gene>
<evidence type="ECO:0000313" key="4">
    <source>
        <dbReference type="Proteomes" id="UP000277580"/>
    </source>
</evidence>
<feature type="compositionally biased region" description="Polar residues" evidence="2">
    <location>
        <begin position="127"/>
        <end position="136"/>
    </location>
</feature>
<feature type="compositionally biased region" description="Basic and acidic residues" evidence="2">
    <location>
        <begin position="473"/>
        <end position="495"/>
    </location>
</feature>
<evidence type="ECO:0000256" key="2">
    <source>
        <dbReference type="SAM" id="MobiDB-lite"/>
    </source>
</evidence>
<feature type="region of interest" description="Disordered" evidence="2">
    <location>
        <begin position="583"/>
        <end position="604"/>
    </location>
</feature>
<organism evidence="3 4">
    <name type="scientific">Morchella conica CCBAS932</name>
    <dbReference type="NCBI Taxonomy" id="1392247"/>
    <lineage>
        <taxon>Eukaryota</taxon>
        <taxon>Fungi</taxon>
        <taxon>Dikarya</taxon>
        <taxon>Ascomycota</taxon>
        <taxon>Pezizomycotina</taxon>
        <taxon>Pezizomycetes</taxon>
        <taxon>Pezizales</taxon>
        <taxon>Morchellaceae</taxon>
        <taxon>Morchella</taxon>
    </lineage>
</organism>